<accession>A0ABN2Z4E7</accession>
<comment type="caution">
    <text evidence="1">The sequence shown here is derived from an EMBL/GenBank/DDBJ whole genome shotgun (WGS) entry which is preliminary data.</text>
</comment>
<dbReference type="Proteomes" id="UP001500102">
    <property type="component" value="Unassembled WGS sequence"/>
</dbReference>
<reference evidence="1 2" key="1">
    <citation type="journal article" date="2019" name="Int. J. Syst. Evol. Microbiol.">
        <title>The Global Catalogue of Microorganisms (GCM) 10K type strain sequencing project: providing services to taxonomists for standard genome sequencing and annotation.</title>
        <authorList>
            <consortium name="The Broad Institute Genomics Platform"/>
            <consortium name="The Broad Institute Genome Sequencing Center for Infectious Disease"/>
            <person name="Wu L."/>
            <person name="Ma J."/>
        </authorList>
    </citation>
    <scope>NUCLEOTIDE SEQUENCE [LARGE SCALE GENOMIC DNA]</scope>
    <source>
        <strain evidence="1 2">JCM 15921</strain>
    </source>
</reference>
<dbReference type="RefSeq" id="WP_116766541.1">
    <property type="nucleotide sequence ID" value="NZ_BAAAQB010000030.1"/>
</dbReference>
<dbReference type="EMBL" id="BAAAQB010000030">
    <property type="protein sequence ID" value="GAA2136535.1"/>
    <property type="molecule type" value="Genomic_DNA"/>
</dbReference>
<name>A0ABN2Z4E7_9MICC</name>
<evidence type="ECO:0000313" key="1">
    <source>
        <dbReference type="EMBL" id="GAA2136535.1"/>
    </source>
</evidence>
<sequence length="161" mass="18366">MDYSVARARARTAEDSLRLQEPVSMRSIQAHLESARGRRIVIKPIDNTPTDKVCGLWFGLDDLDLILHAKAASEVHRQQIVLHEFAHMILRHEQEDLSHDYAKTFFPDLGPERVVSALKRTDFFNELEVTAELLADRLASRIRRSYRQPDAEPGNFGAVFG</sequence>
<organism evidence="1 2">
    <name type="scientific">Arthrobacter humicola</name>
    <dbReference type="NCBI Taxonomy" id="409291"/>
    <lineage>
        <taxon>Bacteria</taxon>
        <taxon>Bacillati</taxon>
        <taxon>Actinomycetota</taxon>
        <taxon>Actinomycetes</taxon>
        <taxon>Micrococcales</taxon>
        <taxon>Micrococcaceae</taxon>
        <taxon>Arthrobacter</taxon>
    </lineage>
</organism>
<evidence type="ECO:0000313" key="2">
    <source>
        <dbReference type="Proteomes" id="UP001500102"/>
    </source>
</evidence>
<keyword evidence="2" id="KW-1185">Reference proteome</keyword>
<protein>
    <recommendedName>
        <fullName evidence="3">IrrE N-terminal-like domain-containing protein</fullName>
    </recommendedName>
</protein>
<gene>
    <name evidence="1" type="ORF">GCM10009825_21810</name>
</gene>
<evidence type="ECO:0008006" key="3">
    <source>
        <dbReference type="Google" id="ProtNLM"/>
    </source>
</evidence>
<proteinExistence type="predicted"/>